<feature type="compositionally biased region" description="Polar residues" evidence="10">
    <location>
        <begin position="128"/>
        <end position="141"/>
    </location>
</feature>
<dbReference type="EMBL" id="CDMY01000098">
    <property type="protein sequence ID" value="CEL92708.1"/>
    <property type="molecule type" value="Genomic_DNA"/>
</dbReference>
<dbReference type="PANTHER" id="PTHR46065">
    <property type="entry name" value="E3 UBIQUITIN-PROTEIN LIGASE MARCH 2/3 FAMILY MEMBER"/>
    <property type="match status" value="1"/>
</dbReference>
<feature type="region of interest" description="Disordered" evidence="10">
    <location>
        <begin position="1"/>
        <end position="29"/>
    </location>
</feature>
<dbReference type="OMA" id="NPMLPPW"/>
<dbReference type="STRING" id="1169540.A0A0G4EAN8"/>
<dbReference type="InParanoid" id="A0A0G4EAN8"/>
<evidence type="ECO:0000313" key="12">
    <source>
        <dbReference type="EMBL" id="CEL92708.1"/>
    </source>
</evidence>
<evidence type="ECO:0000256" key="1">
    <source>
        <dbReference type="ARBA" id="ARBA00004141"/>
    </source>
</evidence>
<feature type="compositionally biased region" description="Basic and acidic residues" evidence="10">
    <location>
        <begin position="307"/>
        <end position="317"/>
    </location>
</feature>
<keyword evidence="8" id="KW-1133">Transmembrane helix</keyword>
<dbReference type="AlphaFoldDB" id="A0A0G4EAN8"/>
<evidence type="ECO:0000256" key="3">
    <source>
        <dbReference type="ARBA" id="ARBA00022692"/>
    </source>
</evidence>
<evidence type="ECO:0000256" key="10">
    <source>
        <dbReference type="SAM" id="MobiDB-lite"/>
    </source>
</evidence>
<feature type="compositionally biased region" description="Pro residues" evidence="10">
    <location>
        <begin position="455"/>
        <end position="480"/>
    </location>
</feature>
<keyword evidence="9" id="KW-0472">Membrane</keyword>
<organism evidence="12 13">
    <name type="scientific">Vitrella brassicaformis (strain CCMP3155)</name>
    <dbReference type="NCBI Taxonomy" id="1169540"/>
    <lineage>
        <taxon>Eukaryota</taxon>
        <taxon>Sar</taxon>
        <taxon>Alveolata</taxon>
        <taxon>Colpodellida</taxon>
        <taxon>Vitrellaceae</taxon>
        <taxon>Vitrella</taxon>
    </lineage>
</organism>
<accession>A0A0G4EAN8</accession>
<evidence type="ECO:0000256" key="6">
    <source>
        <dbReference type="ARBA" id="ARBA00022786"/>
    </source>
</evidence>
<comment type="subcellular location">
    <subcellularLocation>
        <location evidence="1">Membrane</location>
        <topology evidence="1">Multi-pass membrane protein</topology>
    </subcellularLocation>
</comment>
<feature type="compositionally biased region" description="Pro residues" evidence="10">
    <location>
        <begin position="217"/>
        <end position="246"/>
    </location>
</feature>
<feature type="compositionally biased region" description="Pro residues" evidence="10">
    <location>
        <begin position="148"/>
        <end position="169"/>
    </location>
</feature>
<dbReference type="SUPFAM" id="SSF57850">
    <property type="entry name" value="RING/U-box"/>
    <property type="match status" value="1"/>
</dbReference>
<keyword evidence="7" id="KW-0862">Zinc</keyword>
<feature type="compositionally biased region" description="Pro residues" evidence="10">
    <location>
        <begin position="181"/>
        <end position="200"/>
    </location>
</feature>
<evidence type="ECO:0000259" key="11">
    <source>
        <dbReference type="PROSITE" id="PS51292"/>
    </source>
</evidence>
<evidence type="ECO:0000256" key="5">
    <source>
        <dbReference type="ARBA" id="ARBA00022771"/>
    </source>
</evidence>
<gene>
    <name evidence="12" type="ORF">Vbra_11092</name>
</gene>
<keyword evidence="5" id="KW-0863">Zinc-finger</keyword>
<dbReference type="Proteomes" id="UP000041254">
    <property type="component" value="Unassembled WGS sequence"/>
</dbReference>
<protein>
    <recommendedName>
        <fullName evidence="11">RING-CH-type domain-containing protein</fullName>
    </recommendedName>
</protein>
<feature type="region of interest" description="Disordered" evidence="10">
    <location>
        <begin position="56"/>
        <end position="317"/>
    </location>
</feature>
<keyword evidence="6" id="KW-0833">Ubl conjugation pathway</keyword>
<dbReference type="Gene3D" id="3.30.40.10">
    <property type="entry name" value="Zinc/RING finger domain, C3HC4 (zinc finger)"/>
    <property type="match status" value="1"/>
</dbReference>
<dbReference type="PANTHER" id="PTHR46065:SF3">
    <property type="entry name" value="FI20425P1"/>
    <property type="match status" value="1"/>
</dbReference>
<keyword evidence="4" id="KW-0479">Metal-binding</keyword>
<keyword evidence="2" id="KW-0808">Transferase</keyword>
<dbReference type="CDD" id="cd16495">
    <property type="entry name" value="RING_CH-C4HC3_MARCH"/>
    <property type="match status" value="1"/>
</dbReference>
<evidence type="ECO:0000256" key="4">
    <source>
        <dbReference type="ARBA" id="ARBA00022723"/>
    </source>
</evidence>
<evidence type="ECO:0000256" key="2">
    <source>
        <dbReference type="ARBA" id="ARBA00022679"/>
    </source>
</evidence>
<evidence type="ECO:0000256" key="8">
    <source>
        <dbReference type="ARBA" id="ARBA00022989"/>
    </source>
</evidence>
<feature type="domain" description="RING-CH-type" evidence="11">
    <location>
        <begin position="311"/>
        <end position="386"/>
    </location>
</feature>
<dbReference type="SMART" id="SM00744">
    <property type="entry name" value="RINGv"/>
    <property type="match status" value="1"/>
</dbReference>
<dbReference type="OrthoDB" id="449054at2759"/>
<dbReference type="GO" id="GO:0008270">
    <property type="term" value="F:zinc ion binding"/>
    <property type="evidence" value="ECO:0007669"/>
    <property type="project" value="UniProtKB-KW"/>
</dbReference>
<feature type="region of interest" description="Disordered" evidence="10">
    <location>
        <begin position="649"/>
        <end position="669"/>
    </location>
</feature>
<evidence type="ECO:0000313" key="13">
    <source>
        <dbReference type="Proteomes" id="UP000041254"/>
    </source>
</evidence>
<feature type="region of interest" description="Disordered" evidence="10">
    <location>
        <begin position="449"/>
        <end position="486"/>
    </location>
</feature>
<name>A0A0G4EAN8_VITBC</name>
<dbReference type="GO" id="GO:0016020">
    <property type="term" value="C:membrane"/>
    <property type="evidence" value="ECO:0007669"/>
    <property type="project" value="UniProtKB-SubCell"/>
</dbReference>
<keyword evidence="13" id="KW-1185">Reference proteome</keyword>
<feature type="compositionally biased region" description="Pro residues" evidence="10">
    <location>
        <begin position="1"/>
        <end position="19"/>
    </location>
</feature>
<dbReference type="PROSITE" id="PS51292">
    <property type="entry name" value="ZF_RING_CH"/>
    <property type="match status" value="1"/>
</dbReference>
<keyword evidence="3" id="KW-0812">Transmembrane</keyword>
<proteinExistence type="predicted"/>
<feature type="compositionally biased region" description="Basic and acidic residues" evidence="10">
    <location>
        <begin position="281"/>
        <end position="299"/>
    </location>
</feature>
<dbReference type="Pfam" id="PF12906">
    <property type="entry name" value="RINGv"/>
    <property type="match status" value="1"/>
</dbReference>
<feature type="region of interest" description="Disordered" evidence="10">
    <location>
        <begin position="521"/>
        <end position="547"/>
    </location>
</feature>
<reference evidence="12 13" key="1">
    <citation type="submission" date="2014-11" db="EMBL/GenBank/DDBJ databases">
        <authorList>
            <person name="Zhu J."/>
            <person name="Qi W."/>
            <person name="Song R."/>
        </authorList>
    </citation>
    <scope>NUCLEOTIDE SEQUENCE [LARGE SCALE GENOMIC DNA]</scope>
</reference>
<feature type="compositionally biased region" description="Polar residues" evidence="10">
    <location>
        <begin position="658"/>
        <end position="669"/>
    </location>
</feature>
<evidence type="ECO:0000256" key="9">
    <source>
        <dbReference type="ARBA" id="ARBA00023136"/>
    </source>
</evidence>
<dbReference type="VEuPathDB" id="CryptoDB:Vbra_11092"/>
<dbReference type="InterPro" id="IPR011016">
    <property type="entry name" value="Znf_RING-CH"/>
</dbReference>
<dbReference type="GO" id="GO:0016740">
    <property type="term" value="F:transferase activity"/>
    <property type="evidence" value="ECO:0007669"/>
    <property type="project" value="UniProtKB-KW"/>
</dbReference>
<sequence>MRPPLYNPGAPSRPLPRGPPSSHHLHHHHHSYGYGDPLYFYPHHMHGYGATLEPQVAQEKPAPTAFPPPVSPKMKAQKMMPNGPPPAAPSPFLHALYQQHGMQPTMPAPPPKGVPYPNKYATHPDQAAPSSQPLPYTQKFNPHSHPHGLPPPRYPPPPPCPPFVPPYPSMGPHSSTFKGPSPNPLPSPAPAPALGSPPTPESYAPGPHCSTSFKGPSPAPAPAPGSKPSHPPTMAPCPGLWPPSPPNTATSKKQQSKQQGGGLGGLFHAAFGGLRLGGSRGGRDGMAKVTETADTREGEGEGDGEVEGERELEKEERTCRFCRLSEDDPDAADDGPLVAPCGCKGSIKWVHTKCLEQWIKTPAPGRSSRSSVAKKCDVCKMPYFYEGMPPYRPPTPHPSPPGGGVPFGGAFWPDDVSENSLDDMWGFFGGEGGDWWVDPDTMDGIPGYGAAFGAPPQPVPPGPAPAPPPPQPPPTAPLPANPNQAIPLPYAPPPQAPAIPLPWVPPPQAPAIPLPWAPYIPPEGEEGPEPEYGSTHVEPSEGSPEVPAAADDQLWIGINSSGMPSLALPDLDASPSPPCPFHLVAAAHAAATGGGGGGGAVVADVSGNAEALEMVLSESAVEDEHIAAAVAAHVAAEAANVAAAVPEQASASLGSMVEDSTGSEPSGLS</sequence>
<evidence type="ECO:0000256" key="7">
    <source>
        <dbReference type="ARBA" id="ARBA00022833"/>
    </source>
</evidence>
<dbReference type="InterPro" id="IPR013083">
    <property type="entry name" value="Znf_RING/FYVE/PHD"/>
</dbReference>